<feature type="domain" description="Flagellin N-terminal" evidence="5">
    <location>
        <begin position="5"/>
        <end position="142"/>
    </location>
</feature>
<dbReference type="InterPro" id="IPR042187">
    <property type="entry name" value="Flagellin_C_sub2"/>
</dbReference>
<evidence type="ECO:0000259" key="5">
    <source>
        <dbReference type="Pfam" id="PF00669"/>
    </source>
</evidence>
<accession>A0A1M5M8R2</accession>
<gene>
    <name evidence="7" type="ORF">SAMN05216361_2943</name>
</gene>
<evidence type="ECO:0000313" key="8">
    <source>
        <dbReference type="Proteomes" id="UP000184520"/>
    </source>
</evidence>
<dbReference type="OrthoDB" id="9796789at2"/>
<organism evidence="7 8">
    <name type="scientific">Marisediminitalea aggregata</name>
    <dbReference type="NCBI Taxonomy" id="634436"/>
    <lineage>
        <taxon>Bacteria</taxon>
        <taxon>Pseudomonadati</taxon>
        <taxon>Pseudomonadota</taxon>
        <taxon>Gammaproteobacteria</taxon>
        <taxon>Alteromonadales</taxon>
        <taxon>Alteromonadaceae</taxon>
        <taxon>Marisediminitalea</taxon>
    </lineage>
</organism>
<dbReference type="Pfam" id="PF00669">
    <property type="entry name" value="Flagellin_N"/>
    <property type="match status" value="1"/>
</dbReference>
<dbReference type="GO" id="GO:0009288">
    <property type="term" value="C:bacterial-type flagellum"/>
    <property type="evidence" value="ECO:0007669"/>
    <property type="project" value="UniProtKB-SubCell"/>
</dbReference>
<evidence type="ECO:0000256" key="4">
    <source>
        <dbReference type="RuleBase" id="RU362073"/>
    </source>
</evidence>
<sequence length="381" mass="40222">MGLYVNTNNSSLYAQRQLLKSGSQLTVSLERLSSGFRINAAADDAAGLQISDRMTSQILGLEQAVRNANDGISLVQTADSALAESTTIIQRMRQLAIQSQNGINSVADNAAIQKEISQLSTELNRIANDTQFAGRNLLDGTFSATFLVGANSGQTIDVSLSGSSARLSSQGLGIGYDGDDVSGAYRDLGSGQLILNTGLAPAGTYKFATSVDGGNTYSEITVALGGNSTSDAQTIVDTINEQLSFRGFDSLITVGSQVVSNTNEPLRVAQASSNPMDLGNNFNPTGTYDALFLDIDSLDKALSTVDSIRAELGAKQNRFQSTLRNLSSIRENVAAAKSRIKDTDFAVETANLTRNQIIQQASTSVLSQANQSPQLALSLLN</sequence>
<dbReference type="STRING" id="634436.SAMN05216361_2943"/>
<proteinExistence type="inferred from homology"/>
<dbReference type="SUPFAM" id="SSF64518">
    <property type="entry name" value="Phase 1 flagellin"/>
    <property type="match status" value="1"/>
</dbReference>
<dbReference type="PANTHER" id="PTHR42792">
    <property type="entry name" value="FLAGELLIN"/>
    <property type="match status" value="1"/>
</dbReference>
<dbReference type="Gene3D" id="6.10.10.10">
    <property type="entry name" value="Flagellar export chaperone, C-terminal domain"/>
    <property type="match status" value="1"/>
</dbReference>
<dbReference type="Gene3D" id="1.20.1330.10">
    <property type="entry name" value="f41 fragment of flagellin, N-terminal domain"/>
    <property type="match status" value="1"/>
</dbReference>
<dbReference type="RefSeq" id="WP_073323711.1">
    <property type="nucleotide sequence ID" value="NZ_FQWD01000004.1"/>
</dbReference>
<evidence type="ECO:0000256" key="1">
    <source>
        <dbReference type="ARBA" id="ARBA00005709"/>
    </source>
</evidence>
<comment type="subcellular location">
    <subcellularLocation>
        <location evidence="4">Secreted</location>
    </subcellularLocation>
    <subcellularLocation>
        <location evidence="4">Bacterial flagellum</location>
    </subcellularLocation>
</comment>
<dbReference type="AlphaFoldDB" id="A0A1M5M8R2"/>
<feature type="domain" description="Flagellin C-terminal" evidence="6">
    <location>
        <begin position="295"/>
        <end position="380"/>
    </location>
</feature>
<dbReference type="GO" id="GO:0005576">
    <property type="term" value="C:extracellular region"/>
    <property type="evidence" value="ECO:0007669"/>
    <property type="project" value="UniProtKB-SubCell"/>
</dbReference>
<dbReference type="InterPro" id="IPR001492">
    <property type="entry name" value="Flagellin"/>
</dbReference>
<keyword evidence="8" id="KW-1185">Reference proteome</keyword>
<keyword evidence="7" id="KW-0282">Flagellum</keyword>
<dbReference type="Proteomes" id="UP000184520">
    <property type="component" value="Unassembled WGS sequence"/>
</dbReference>
<dbReference type="Pfam" id="PF00700">
    <property type="entry name" value="Flagellin_C"/>
    <property type="match status" value="1"/>
</dbReference>
<keyword evidence="7" id="KW-0966">Cell projection</keyword>
<keyword evidence="7" id="KW-0969">Cilium</keyword>
<dbReference type="InterPro" id="IPR001029">
    <property type="entry name" value="Flagellin_N"/>
</dbReference>
<dbReference type="InterPro" id="IPR046358">
    <property type="entry name" value="Flagellin_C"/>
</dbReference>
<comment type="similarity">
    <text evidence="1 4">Belongs to the bacterial flagellin family.</text>
</comment>
<dbReference type="GO" id="GO:0005198">
    <property type="term" value="F:structural molecule activity"/>
    <property type="evidence" value="ECO:0007669"/>
    <property type="project" value="UniProtKB-UniRule"/>
</dbReference>
<evidence type="ECO:0000256" key="3">
    <source>
        <dbReference type="ARBA" id="ARBA00023143"/>
    </source>
</evidence>
<evidence type="ECO:0000313" key="7">
    <source>
        <dbReference type="EMBL" id="SHG73667.1"/>
    </source>
</evidence>
<dbReference type="EMBL" id="FQWD01000004">
    <property type="protein sequence ID" value="SHG73667.1"/>
    <property type="molecule type" value="Genomic_DNA"/>
</dbReference>
<evidence type="ECO:0000259" key="6">
    <source>
        <dbReference type="Pfam" id="PF00700"/>
    </source>
</evidence>
<reference evidence="8" key="1">
    <citation type="submission" date="2016-11" db="EMBL/GenBank/DDBJ databases">
        <authorList>
            <person name="Varghese N."/>
            <person name="Submissions S."/>
        </authorList>
    </citation>
    <scope>NUCLEOTIDE SEQUENCE [LARGE SCALE GENOMIC DNA]</scope>
    <source>
        <strain evidence="8">CGMCC 1.8995</strain>
    </source>
</reference>
<keyword evidence="3 4" id="KW-0975">Bacterial flagellum</keyword>
<evidence type="ECO:0000256" key="2">
    <source>
        <dbReference type="ARBA" id="ARBA00022525"/>
    </source>
</evidence>
<name>A0A1M5M8R2_9ALTE</name>
<keyword evidence="2 4" id="KW-0964">Secreted</keyword>
<comment type="function">
    <text evidence="4">Flagellin is the subunit protein which polymerizes to form the filaments of bacterial flagella.</text>
</comment>
<protein>
    <recommendedName>
        <fullName evidence="4">Flagellin</fullName>
    </recommendedName>
</protein>
<dbReference type="Gene3D" id="3.30.70.2120">
    <property type="match status" value="1"/>
</dbReference>
<dbReference type="PANTHER" id="PTHR42792:SF2">
    <property type="entry name" value="FLAGELLIN"/>
    <property type="match status" value="1"/>
</dbReference>
<dbReference type="PRINTS" id="PR00207">
    <property type="entry name" value="FLAGELLIN"/>
</dbReference>